<name>A0ACC1AG82_9ROSI</name>
<keyword evidence="2" id="KW-1185">Reference proteome</keyword>
<evidence type="ECO:0000313" key="2">
    <source>
        <dbReference type="Proteomes" id="UP001164250"/>
    </source>
</evidence>
<dbReference type="Proteomes" id="UP001164250">
    <property type="component" value="Chromosome 10"/>
</dbReference>
<proteinExistence type="predicted"/>
<organism evidence="1 2">
    <name type="scientific">Pistacia atlantica</name>
    <dbReference type="NCBI Taxonomy" id="434234"/>
    <lineage>
        <taxon>Eukaryota</taxon>
        <taxon>Viridiplantae</taxon>
        <taxon>Streptophyta</taxon>
        <taxon>Embryophyta</taxon>
        <taxon>Tracheophyta</taxon>
        <taxon>Spermatophyta</taxon>
        <taxon>Magnoliopsida</taxon>
        <taxon>eudicotyledons</taxon>
        <taxon>Gunneridae</taxon>
        <taxon>Pentapetalae</taxon>
        <taxon>rosids</taxon>
        <taxon>malvids</taxon>
        <taxon>Sapindales</taxon>
        <taxon>Anacardiaceae</taxon>
        <taxon>Pistacia</taxon>
    </lineage>
</organism>
<comment type="caution">
    <text evidence="1">The sequence shown here is derived from an EMBL/GenBank/DDBJ whole genome shotgun (WGS) entry which is preliminary data.</text>
</comment>
<dbReference type="EMBL" id="CM047906">
    <property type="protein sequence ID" value="KAJ0085990.1"/>
    <property type="molecule type" value="Genomic_DNA"/>
</dbReference>
<protein>
    <submittedName>
        <fullName evidence="1">Uncharacterized protein</fullName>
    </submittedName>
</protein>
<sequence length="48" mass="5270">MKPTDSDIEEFIRASNNLSSCTSPEVLDPDRLAVTSTTSLISSRIQKD</sequence>
<accession>A0ACC1AG82</accession>
<reference evidence="2" key="1">
    <citation type="journal article" date="2023" name="G3 (Bethesda)">
        <title>Genome assembly and association tests identify interacting loci associated with vigor, precocity, and sex in interspecific pistachio rootstocks.</title>
        <authorList>
            <person name="Palmer W."/>
            <person name="Jacygrad E."/>
            <person name="Sagayaradj S."/>
            <person name="Cavanaugh K."/>
            <person name="Han R."/>
            <person name="Bertier L."/>
            <person name="Beede B."/>
            <person name="Kafkas S."/>
            <person name="Golino D."/>
            <person name="Preece J."/>
            <person name="Michelmore R."/>
        </authorList>
    </citation>
    <scope>NUCLEOTIDE SEQUENCE [LARGE SCALE GENOMIC DNA]</scope>
</reference>
<gene>
    <name evidence="1" type="ORF">Patl1_07256</name>
</gene>
<evidence type="ECO:0000313" key="1">
    <source>
        <dbReference type="EMBL" id="KAJ0085990.1"/>
    </source>
</evidence>